<evidence type="ECO:0000259" key="3">
    <source>
        <dbReference type="PROSITE" id="PS50977"/>
    </source>
</evidence>
<evidence type="ECO:0000256" key="1">
    <source>
        <dbReference type="ARBA" id="ARBA00023125"/>
    </source>
</evidence>
<dbReference type="STRING" id="579105.SAMN04488096_10788"/>
<feature type="DNA-binding region" description="H-T-H motif" evidence="2">
    <location>
        <begin position="34"/>
        <end position="53"/>
    </location>
</feature>
<evidence type="ECO:0000313" key="4">
    <source>
        <dbReference type="EMBL" id="SHJ04073.1"/>
    </source>
</evidence>
<evidence type="ECO:0000313" key="5">
    <source>
        <dbReference type="Proteomes" id="UP000184225"/>
    </source>
</evidence>
<sequence>MTNTKPEEQTLSKREFILEEAAKLFVVKGFKATSMKDIAAVIGVEAASLYNHIKNKQEILVVLLGGLADSFSIGIHEIVIKKASSRDKLEEAIRMHIQVSLENRNKTHLILEDWKHLEEPELTRYLMLRKEYQDLFKGLVIDAINSGAIKKGNPELILNHILSSVRSIYNQYLYSNTSKISAQEYEESIIDFIFQGISG</sequence>
<dbReference type="InterPro" id="IPR036271">
    <property type="entry name" value="Tet_transcr_reg_TetR-rel_C_sf"/>
</dbReference>
<dbReference type="PRINTS" id="PR00455">
    <property type="entry name" value="HTHTETR"/>
</dbReference>
<dbReference type="PANTHER" id="PTHR43479:SF11">
    <property type="entry name" value="ACREF_ENVCD OPERON REPRESSOR-RELATED"/>
    <property type="match status" value="1"/>
</dbReference>
<dbReference type="InterPro" id="IPR009057">
    <property type="entry name" value="Homeodomain-like_sf"/>
</dbReference>
<dbReference type="SUPFAM" id="SSF46689">
    <property type="entry name" value="Homeodomain-like"/>
    <property type="match status" value="1"/>
</dbReference>
<organism evidence="4 5">
    <name type="scientific">Mesonia phycicola</name>
    <dbReference type="NCBI Taxonomy" id="579105"/>
    <lineage>
        <taxon>Bacteria</taxon>
        <taxon>Pseudomonadati</taxon>
        <taxon>Bacteroidota</taxon>
        <taxon>Flavobacteriia</taxon>
        <taxon>Flavobacteriales</taxon>
        <taxon>Flavobacteriaceae</taxon>
        <taxon>Mesonia</taxon>
    </lineage>
</organism>
<dbReference type="RefSeq" id="WP_073152013.1">
    <property type="nucleotide sequence ID" value="NZ_FQYY01000007.1"/>
</dbReference>
<name>A0A1M6G2A1_9FLAO</name>
<dbReference type="Pfam" id="PF00440">
    <property type="entry name" value="TetR_N"/>
    <property type="match status" value="1"/>
</dbReference>
<dbReference type="Gene3D" id="1.10.357.10">
    <property type="entry name" value="Tetracycline Repressor, domain 2"/>
    <property type="match status" value="1"/>
</dbReference>
<dbReference type="InterPro" id="IPR050624">
    <property type="entry name" value="HTH-type_Tx_Regulator"/>
</dbReference>
<feature type="domain" description="HTH tetR-type" evidence="3">
    <location>
        <begin position="11"/>
        <end position="71"/>
    </location>
</feature>
<keyword evidence="1 2" id="KW-0238">DNA-binding</keyword>
<dbReference type="InterPro" id="IPR041490">
    <property type="entry name" value="KstR2_TetR_C"/>
</dbReference>
<accession>A0A1M6G2A1</accession>
<dbReference type="InterPro" id="IPR001647">
    <property type="entry name" value="HTH_TetR"/>
</dbReference>
<dbReference type="Proteomes" id="UP000184225">
    <property type="component" value="Unassembled WGS sequence"/>
</dbReference>
<gene>
    <name evidence="4" type="ORF">SAMN04488096_10788</name>
</gene>
<dbReference type="OrthoDB" id="9814200at2"/>
<protein>
    <submittedName>
        <fullName evidence="4">Transcriptional regulator, TetR family</fullName>
    </submittedName>
</protein>
<keyword evidence="5" id="KW-1185">Reference proteome</keyword>
<evidence type="ECO:0000256" key="2">
    <source>
        <dbReference type="PROSITE-ProRule" id="PRU00335"/>
    </source>
</evidence>
<dbReference type="GO" id="GO:0003677">
    <property type="term" value="F:DNA binding"/>
    <property type="evidence" value="ECO:0007669"/>
    <property type="project" value="UniProtKB-UniRule"/>
</dbReference>
<dbReference type="AlphaFoldDB" id="A0A1M6G2A1"/>
<dbReference type="EMBL" id="FQYY01000007">
    <property type="protein sequence ID" value="SHJ04073.1"/>
    <property type="molecule type" value="Genomic_DNA"/>
</dbReference>
<dbReference type="PANTHER" id="PTHR43479">
    <property type="entry name" value="ACREF/ENVCD OPERON REPRESSOR-RELATED"/>
    <property type="match status" value="1"/>
</dbReference>
<reference evidence="4 5" key="1">
    <citation type="submission" date="2016-11" db="EMBL/GenBank/DDBJ databases">
        <authorList>
            <person name="Jaros S."/>
            <person name="Januszkiewicz K."/>
            <person name="Wedrychowicz H."/>
        </authorList>
    </citation>
    <scope>NUCLEOTIDE SEQUENCE [LARGE SCALE GENOMIC DNA]</scope>
    <source>
        <strain evidence="4 5">DSM 21425</strain>
    </source>
</reference>
<dbReference type="SUPFAM" id="SSF48498">
    <property type="entry name" value="Tetracyclin repressor-like, C-terminal domain"/>
    <property type="match status" value="1"/>
</dbReference>
<dbReference type="Pfam" id="PF17932">
    <property type="entry name" value="TetR_C_24"/>
    <property type="match status" value="1"/>
</dbReference>
<dbReference type="Gene3D" id="1.10.10.60">
    <property type="entry name" value="Homeodomain-like"/>
    <property type="match status" value="1"/>
</dbReference>
<proteinExistence type="predicted"/>
<dbReference type="PROSITE" id="PS50977">
    <property type="entry name" value="HTH_TETR_2"/>
    <property type="match status" value="1"/>
</dbReference>